<dbReference type="Pfam" id="PF07486">
    <property type="entry name" value="Hydrolase_2"/>
    <property type="match status" value="1"/>
</dbReference>
<organism evidence="4 5">
    <name type="scientific">Paenibacillus abyssi</name>
    <dbReference type="NCBI Taxonomy" id="1340531"/>
    <lineage>
        <taxon>Bacteria</taxon>
        <taxon>Bacillati</taxon>
        <taxon>Bacillota</taxon>
        <taxon>Bacilli</taxon>
        <taxon>Bacillales</taxon>
        <taxon>Paenibacillaceae</taxon>
        <taxon>Paenibacillus</taxon>
    </lineage>
</organism>
<sequence>MYRLLSLVALLLLIVVAVEHNNADARSSSILRIGSEGSEVKILQQRLKTLGYYKLAVDSQYGKATRNAVQRFQKKNRIVTNGLVGPHTWSKINNKAAIKTRASNKVSNTELSLLARIIHAEAKGESYKGQVAVGAVIMNRMKSPQFPKTLKGVIYQPNAFSVVRNGQYKKAPSPTAVKAARAALQGTDPTNNALFFYNPKISKSSWFKSRPVTKKIGNHQFTM</sequence>
<feature type="domain" description="Peptidoglycan binding-like" evidence="2">
    <location>
        <begin position="37"/>
        <end position="91"/>
    </location>
</feature>
<accession>A0A917FQL5</accession>
<dbReference type="RefSeq" id="WP_188529718.1">
    <property type="nucleotide sequence ID" value="NZ_BMGR01000003.1"/>
</dbReference>
<reference evidence="4" key="2">
    <citation type="submission" date="2020-09" db="EMBL/GenBank/DDBJ databases">
        <authorList>
            <person name="Sun Q."/>
            <person name="Zhou Y."/>
        </authorList>
    </citation>
    <scope>NUCLEOTIDE SEQUENCE</scope>
    <source>
        <strain evidence="4">CGMCC 1.12987</strain>
    </source>
</reference>
<comment type="caution">
    <text evidence="4">The sequence shown here is derived from an EMBL/GenBank/DDBJ whole genome shotgun (WGS) entry which is preliminary data.</text>
</comment>
<evidence type="ECO:0000313" key="5">
    <source>
        <dbReference type="Proteomes" id="UP000644756"/>
    </source>
</evidence>
<dbReference type="Pfam" id="PF01471">
    <property type="entry name" value="PG_binding_1"/>
    <property type="match status" value="1"/>
</dbReference>
<dbReference type="AlphaFoldDB" id="A0A917FQL5"/>
<evidence type="ECO:0000313" key="4">
    <source>
        <dbReference type="EMBL" id="GGF95113.1"/>
    </source>
</evidence>
<dbReference type="InterPro" id="IPR036366">
    <property type="entry name" value="PGBDSf"/>
</dbReference>
<keyword evidence="1" id="KW-0732">Signal</keyword>
<proteinExistence type="predicted"/>
<gene>
    <name evidence="4" type="ORF">GCM10010916_10640</name>
</gene>
<dbReference type="Gene3D" id="1.10.101.10">
    <property type="entry name" value="PGBD-like superfamily/PGBD"/>
    <property type="match status" value="1"/>
</dbReference>
<dbReference type="SUPFAM" id="SSF47090">
    <property type="entry name" value="PGBD-like"/>
    <property type="match status" value="1"/>
</dbReference>
<dbReference type="Gene3D" id="6.20.240.60">
    <property type="match status" value="1"/>
</dbReference>
<name>A0A917FQL5_9BACL</name>
<evidence type="ECO:0000256" key="1">
    <source>
        <dbReference type="SAM" id="SignalP"/>
    </source>
</evidence>
<feature type="signal peptide" evidence="1">
    <location>
        <begin position="1"/>
        <end position="25"/>
    </location>
</feature>
<evidence type="ECO:0000259" key="2">
    <source>
        <dbReference type="Pfam" id="PF01471"/>
    </source>
</evidence>
<dbReference type="InterPro" id="IPR011105">
    <property type="entry name" value="Cell_wall_hydrolase_SleB"/>
</dbReference>
<dbReference type="Proteomes" id="UP000644756">
    <property type="component" value="Unassembled WGS sequence"/>
</dbReference>
<feature type="domain" description="Cell wall hydrolase SleB" evidence="3">
    <location>
        <begin position="124"/>
        <end position="221"/>
    </location>
</feature>
<dbReference type="Gene3D" id="1.10.10.2520">
    <property type="entry name" value="Cell wall hydrolase SleB, domain 1"/>
    <property type="match status" value="1"/>
</dbReference>
<protein>
    <submittedName>
        <fullName evidence="4">Spore cortex-lytic enzyme</fullName>
    </submittedName>
</protein>
<evidence type="ECO:0000259" key="3">
    <source>
        <dbReference type="Pfam" id="PF07486"/>
    </source>
</evidence>
<dbReference type="InterPro" id="IPR036365">
    <property type="entry name" value="PGBD-like_sf"/>
</dbReference>
<dbReference type="EMBL" id="BMGR01000003">
    <property type="protein sequence ID" value="GGF95113.1"/>
    <property type="molecule type" value="Genomic_DNA"/>
</dbReference>
<feature type="chain" id="PRO_5037540775" evidence="1">
    <location>
        <begin position="26"/>
        <end position="223"/>
    </location>
</feature>
<dbReference type="GO" id="GO:0016787">
    <property type="term" value="F:hydrolase activity"/>
    <property type="evidence" value="ECO:0007669"/>
    <property type="project" value="InterPro"/>
</dbReference>
<dbReference type="InterPro" id="IPR042047">
    <property type="entry name" value="SleB_dom1"/>
</dbReference>
<keyword evidence="5" id="KW-1185">Reference proteome</keyword>
<dbReference type="InterPro" id="IPR002477">
    <property type="entry name" value="Peptidoglycan-bd-like"/>
</dbReference>
<reference evidence="4" key="1">
    <citation type="journal article" date="2014" name="Int. J. Syst. Evol. Microbiol.">
        <title>Complete genome sequence of Corynebacterium casei LMG S-19264T (=DSM 44701T), isolated from a smear-ripened cheese.</title>
        <authorList>
            <consortium name="US DOE Joint Genome Institute (JGI-PGF)"/>
            <person name="Walter F."/>
            <person name="Albersmeier A."/>
            <person name="Kalinowski J."/>
            <person name="Ruckert C."/>
        </authorList>
    </citation>
    <scope>NUCLEOTIDE SEQUENCE</scope>
    <source>
        <strain evidence="4">CGMCC 1.12987</strain>
    </source>
</reference>